<sequence length="395" mass="43593">MGVQRRPKKGSAQDKGQKPRWLGRYRDHAGKEHAKNFATEKEAKAWVAEQERALRRNEWIDPVDAATTLGQVAQSWMDEATREETISARKTLIRNLGPLEDMPVSVIKSSDILAWRKKLLTGRDWLDGSTLSEATTANTVGQLMSVLKRAQYDRMILAVPIVRVPKSAPSSSISRQDILTEEQIQHIANSVATPKGHYKALPWLKSMIRVAAGSGLRVSEICALRPEDINFLRHTITVSRQMGRGGKPAPLKSKASSRTIPVSRWVTAEIVQWIKDNPVGESGWIWTRPVGKSGRPFDRSAVTHGLLPAIKAHNLRPHTFHDYRHFYASALIGAGVPVNAVQSAMGHASASITLDTYVHLFPGQEDLVRGALDGLDVLRANCGQTTKKAPDSHTG</sequence>
<dbReference type="InterPro" id="IPR013762">
    <property type="entry name" value="Integrase-like_cat_sf"/>
</dbReference>
<evidence type="ECO:0000256" key="10">
    <source>
        <dbReference type="SAM" id="MobiDB-lite"/>
    </source>
</evidence>
<feature type="domain" description="Tyr recombinase" evidence="11">
    <location>
        <begin position="174"/>
        <end position="373"/>
    </location>
</feature>
<evidence type="ECO:0000259" key="12">
    <source>
        <dbReference type="PROSITE" id="PS51900"/>
    </source>
</evidence>
<organism evidence="13">
    <name type="scientific">Corynephage 304L</name>
    <dbReference type="NCBI Taxonomy" id="86386"/>
    <lineage>
        <taxon>Viruses</taxon>
        <taxon>Duplodnaviria</taxon>
        <taxon>Heunggongvirae</taxon>
        <taxon>Uroviricota</taxon>
        <taxon>Caudoviricetes</taxon>
    </lineage>
</organism>
<dbReference type="GO" id="GO:0044826">
    <property type="term" value="P:viral genome integration into host DNA"/>
    <property type="evidence" value="ECO:0007669"/>
    <property type="project" value="UniProtKB-KW"/>
</dbReference>
<dbReference type="PANTHER" id="PTHR30349:SF64">
    <property type="entry name" value="PROPHAGE INTEGRASE INTD-RELATED"/>
    <property type="match status" value="1"/>
</dbReference>
<feature type="region of interest" description="Disordered" evidence="10">
    <location>
        <begin position="1"/>
        <end position="28"/>
    </location>
</feature>
<keyword evidence="6 9" id="KW-0238">DNA-binding</keyword>
<evidence type="ECO:0000256" key="3">
    <source>
        <dbReference type="ARBA" id="ARBA00022679"/>
    </source>
</evidence>
<dbReference type="Pfam" id="PF00589">
    <property type="entry name" value="Phage_integrase"/>
    <property type="match status" value="1"/>
</dbReference>
<dbReference type="InterPro" id="IPR050090">
    <property type="entry name" value="Tyrosine_recombinase_XerCD"/>
</dbReference>
<keyword evidence="7" id="KW-0233">DNA recombination</keyword>
<keyword evidence="5" id="KW-0229">DNA integration</keyword>
<dbReference type="InterPro" id="IPR044068">
    <property type="entry name" value="CB"/>
</dbReference>
<dbReference type="GO" id="GO:0075713">
    <property type="term" value="P:establishment of integrated proviral latency"/>
    <property type="evidence" value="ECO:0007669"/>
    <property type="project" value="UniProtKB-KW"/>
</dbReference>
<keyword evidence="8" id="KW-1179">Viral genome integration</keyword>
<dbReference type="Gene3D" id="1.10.150.130">
    <property type="match status" value="1"/>
</dbReference>
<protein>
    <recommendedName>
        <fullName evidence="2">Integrase</fullName>
    </recommendedName>
</protein>
<evidence type="ECO:0000256" key="5">
    <source>
        <dbReference type="ARBA" id="ARBA00022908"/>
    </source>
</evidence>
<dbReference type="GO" id="GO:0016740">
    <property type="term" value="F:transferase activity"/>
    <property type="evidence" value="ECO:0007669"/>
    <property type="project" value="UniProtKB-KW"/>
</dbReference>
<dbReference type="EMBL" id="Y18058">
    <property type="protein sequence ID" value="CAB38562.1"/>
    <property type="molecule type" value="Genomic_DNA"/>
</dbReference>
<dbReference type="SUPFAM" id="SSF56349">
    <property type="entry name" value="DNA breaking-rejoining enzymes"/>
    <property type="match status" value="1"/>
</dbReference>
<name>Q9ZWV7_9CAUD</name>
<evidence type="ECO:0000313" key="13">
    <source>
        <dbReference type="EMBL" id="CAB38562.1"/>
    </source>
</evidence>
<comment type="similarity">
    <text evidence="1">Belongs to the 'phage' integrase family.</text>
</comment>
<dbReference type="InterPro" id="IPR010998">
    <property type="entry name" value="Integrase_recombinase_N"/>
</dbReference>
<dbReference type="PROSITE" id="PS51898">
    <property type="entry name" value="TYR_RECOMBINASE"/>
    <property type="match status" value="1"/>
</dbReference>
<evidence type="ECO:0000256" key="2">
    <source>
        <dbReference type="ARBA" id="ARBA00016082"/>
    </source>
</evidence>
<dbReference type="InterPro" id="IPR011010">
    <property type="entry name" value="DNA_brk_join_enz"/>
</dbReference>
<evidence type="ECO:0000256" key="1">
    <source>
        <dbReference type="ARBA" id="ARBA00008857"/>
    </source>
</evidence>
<keyword evidence="8" id="KW-1160">Virus entry into host cell</keyword>
<dbReference type="PANTHER" id="PTHR30349">
    <property type="entry name" value="PHAGE INTEGRASE-RELATED"/>
    <property type="match status" value="1"/>
</dbReference>
<evidence type="ECO:0000256" key="4">
    <source>
        <dbReference type="ARBA" id="ARBA00022801"/>
    </source>
</evidence>
<gene>
    <name evidence="13" type="primary">int</name>
</gene>
<dbReference type="InterPro" id="IPR002104">
    <property type="entry name" value="Integrase_catalytic"/>
</dbReference>
<evidence type="ECO:0000256" key="7">
    <source>
        <dbReference type="ARBA" id="ARBA00023172"/>
    </source>
</evidence>
<evidence type="ECO:0000256" key="9">
    <source>
        <dbReference type="PROSITE-ProRule" id="PRU01248"/>
    </source>
</evidence>
<keyword evidence="3" id="KW-0808">Transferase</keyword>
<dbReference type="GO" id="GO:0006310">
    <property type="term" value="P:DNA recombination"/>
    <property type="evidence" value="ECO:0007669"/>
    <property type="project" value="UniProtKB-KW"/>
</dbReference>
<evidence type="ECO:0000259" key="11">
    <source>
        <dbReference type="PROSITE" id="PS51898"/>
    </source>
</evidence>
<keyword evidence="4" id="KW-0378">Hydrolase</keyword>
<dbReference type="GO" id="GO:0003677">
    <property type="term" value="F:DNA binding"/>
    <property type="evidence" value="ECO:0007669"/>
    <property type="project" value="UniProtKB-UniRule"/>
</dbReference>
<accession>Q9ZWV7</accession>
<reference evidence="13" key="1">
    <citation type="journal article" date="1999" name="Virology">
        <title>Analysis of the integration functions of phi304L: an integrase module among corynephages.</title>
        <authorList>
            <person name="Moreau S."/>
            <person name="Le Marrec C."/>
            <person name="Blanco C."/>
            <person name="Trautwetter A."/>
        </authorList>
    </citation>
    <scope>NUCLEOTIDE SEQUENCE</scope>
</reference>
<dbReference type="Gene3D" id="1.10.443.10">
    <property type="entry name" value="Intergrase catalytic core"/>
    <property type="match status" value="1"/>
</dbReference>
<dbReference type="GO" id="GO:0015074">
    <property type="term" value="P:DNA integration"/>
    <property type="evidence" value="ECO:0007669"/>
    <property type="project" value="UniProtKB-KW"/>
</dbReference>
<evidence type="ECO:0000256" key="6">
    <source>
        <dbReference type="ARBA" id="ARBA00023125"/>
    </source>
</evidence>
<dbReference type="PROSITE" id="PS51900">
    <property type="entry name" value="CB"/>
    <property type="match status" value="1"/>
</dbReference>
<dbReference type="GO" id="GO:0016787">
    <property type="term" value="F:hydrolase activity"/>
    <property type="evidence" value="ECO:0007669"/>
    <property type="project" value="UniProtKB-KW"/>
</dbReference>
<feature type="domain" description="Core-binding (CB)" evidence="12">
    <location>
        <begin position="67"/>
        <end position="151"/>
    </location>
</feature>
<dbReference type="CDD" id="cd01189">
    <property type="entry name" value="INT_ICEBs1_C_like"/>
    <property type="match status" value="1"/>
</dbReference>
<evidence type="ECO:0000256" key="8">
    <source>
        <dbReference type="ARBA" id="ARBA00023195"/>
    </source>
</evidence>
<proteinExistence type="inferred from homology"/>